<dbReference type="Proteomes" id="UP000006691">
    <property type="component" value="Chromosome"/>
</dbReference>
<evidence type="ECO:0000313" key="2">
    <source>
        <dbReference type="Proteomes" id="UP000006691"/>
    </source>
</evidence>
<name>F2F9C7_SOLSS</name>
<dbReference type="STRING" id="1002809.SSIL_2231"/>
<gene>
    <name evidence="1" type="ordered locus">SSIL_2231</name>
</gene>
<organism evidence="1 2">
    <name type="scientific">Solibacillus silvestris (strain StLB046)</name>
    <name type="common">Bacillus silvestris</name>
    <dbReference type="NCBI Taxonomy" id="1002809"/>
    <lineage>
        <taxon>Bacteria</taxon>
        <taxon>Bacillati</taxon>
        <taxon>Bacillota</taxon>
        <taxon>Bacilli</taxon>
        <taxon>Bacillales</taxon>
        <taxon>Caryophanaceae</taxon>
        <taxon>Solibacillus</taxon>
    </lineage>
</organism>
<dbReference type="AlphaFoldDB" id="F2F9C7"/>
<sequence length="159" mass="18779">MFFLKPKLIKNDMKYMAKLLFKDVSPDHWDQHNLTKANLDYSIDSVRLVNEYADRLIQTEIGQQLLSEHADNFTKRIGAYLGEVIKNHKDGKYRWFDFNSIQENTIHLNNYVLSVDDESVLYSKKLDHVLCPIYEVKQYFDGNSNYDNFLAYVEDAIKN</sequence>
<dbReference type="EMBL" id="AP012157">
    <property type="protein sequence ID" value="BAK16654.1"/>
    <property type="molecule type" value="Genomic_DNA"/>
</dbReference>
<dbReference type="HOGENOM" id="CLU_1659580_0_0_9"/>
<keyword evidence="2" id="KW-1185">Reference proteome</keyword>
<dbReference type="PATRIC" id="fig|1002809.3.peg.2259"/>
<dbReference type="eggNOG" id="ENOG5032V7W">
    <property type="taxonomic scope" value="Bacteria"/>
</dbReference>
<dbReference type="RefSeq" id="WP_014823925.1">
    <property type="nucleotide sequence ID" value="NC_018065.1"/>
</dbReference>
<proteinExistence type="predicted"/>
<reference evidence="2" key="1">
    <citation type="submission" date="2011-04" db="EMBL/GenBank/DDBJ databases">
        <title>Genome sequence of Solibacillus silvestris StLB046.</title>
        <authorList>
            <person name="Morohoshi T."/>
            <person name="Someya N."/>
            <person name="Ikeda T."/>
        </authorList>
    </citation>
    <scope>NUCLEOTIDE SEQUENCE [LARGE SCALE GENOMIC DNA]</scope>
    <source>
        <strain evidence="2">StLB046</strain>
    </source>
</reference>
<accession>F2F9C7</accession>
<evidence type="ECO:0000313" key="1">
    <source>
        <dbReference type="EMBL" id="BAK16654.1"/>
    </source>
</evidence>
<reference evidence="1 2" key="2">
    <citation type="journal article" date="2012" name="J. Biosci. Bioeng.">
        <title>Complete genome sequence and characterization of the N-acylhomoserine lactone-degrading gene of the potato leaf-associated Solibacillus silvestris.</title>
        <authorList>
            <person name="Morohoshi T."/>
            <person name="Tominaga Y."/>
            <person name="Someya N."/>
            <person name="Ikeda T."/>
        </authorList>
    </citation>
    <scope>NUCLEOTIDE SEQUENCE [LARGE SCALE GENOMIC DNA]</scope>
    <source>
        <strain evidence="1 2">StLB046</strain>
    </source>
</reference>
<protein>
    <submittedName>
        <fullName evidence="1">Uncharacterized protein</fullName>
    </submittedName>
</protein>
<dbReference type="KEGG" id="siv:SSIL_2231"/>